<name>W9QLD1_9ROSA</name>
<dbReference type="eggNOG" id="ENOG502QUNX">
    <property type="taxonomic scope" value="Eukaryota"/>
</dbReference>
<evidence type="ECO:0000256" key="1">
    <source>
        <dbReference type="ARBA" id="ARBA00023054"/>
    </source>
</evidence>
<evidence type="ECO:0000256" key="2">
    <source>
        <dbReference type="SAM" id="Coils"/>
    </source>
</evidence>
<evidence type="ECO:0000313" key="3">
    <source>
        <dbReference type="EMBL" id="EXB40155.1"/>
    </source>
</evidence>
<feature type="coiled-coil region" evidence="2">
    <location>
        <begin position="453"/>
        <end position="623"/>
    </location>
</feature>
<keyword evidence="1 2" id="KW-0175">Coiled coil</keyword>
<feature type="coiled-coil region" evidence="2">
    <location>
        <begin position="707"/>
        <end position="823"/>
    </location>
</feature>
<keyword evidence="4" id="KW-1185">Reference proteome</keyword>
<dbReference type="AlphaFoldDB" id="W9QLD1"/>
<dbReference type="GO" id="GO:0007131">
    <property type="term" value="P:reciprocal meiotic recombination"/>
    <property type="evidence" value="ECO:0007669"/>
    <property type="project" value="TreeGrafter"/>
</dbReference>
<dbReference type="Proteomes" id="UP000030645">
    <property type="component" value="Unassembled WGS sequence"/>
</dbReference>
<reference evidence="4" key="1">
    <citation type="submission" date="2013-01" db="EMBL/GenBank/DDBJ databases">
        <title>Draft Genome Sequence of a Mulberry Tree, Morus notabilis C.K. Schneid.</title>
        <authorList>
            <person name="He N."/>
            <person name="Zhao S."/>
        </authorList>
    </citation>
    <scope>NUCLEOTIDE SEQUENCE</scope>
</reference>
<proteinExistence type="predicted"/>
<accession>W9QLD1</accession>
<dbReference type="PANTHER" id="PTHR23160:SF19">
    <property type="entry name" value="MYOSIN HEAVY CHAIN-RELATED PROTEIN"/>
    <property type="match status" value="1"/>
</dbReference>
<evidence type="ECO:0000313" key="4">
    <source>
        <dbReference type="Proteomes" id="UP000030645"/>
    </source>
</evidence>
<dbReference type="EMBL" id="KE343759">
    <property type="protein sequence ID" value="EXB40155.1"/>
    <property type="molecule type" value="Genomic_DNA"/>
</dbReference>
<sequence length="880" mass="101132">MKWSPWQSMKWSPWQSIKSGGETKKLQVKVSRLELRGFECELEEREKAVALEVKWRGPDNNKPGLKLVPFFHRRSWQREREESESKMAVAEKLSTNLSKDGGEKTTAMAFSTATRSNIPSSSSFRNSKFCYLRHNGSRNKLVFGTALRRRSRSLKIVKSVLDNTSPSVSDNGATEPARILLERLFVQTQKLEEHMSRDSHLPQDVQLGLNLGTLEADLMAALEVLKDKEDELQNAEKTVHLEHGELNRAKKELEQREKEVTAARHKYEKIEEELNQANLNLTSQARQIEDLKLHLKERDRDIGAAQSALSLKEEEMDKMRNELAKKSEEAARIDSELKSKAQLLTQANKIVNEQEIELQGLRKDIREKEKELEAYLTLRKLEEEKLKVAKSNLEKQTMEWLEAQEELKKLAEEASKHVGETYETVEDFRRVKKLLSDVRFELVSSQKALTSSRQKTEEQDKLLGKQLAELEEQKISVMLYMENLKAAQIEIETERVKLRVAEARNKDLEWDLSMERELVKELQEELQKERSLLQQAMQEMSSFQKELDQKSTEFEKAHNLLQVKESELVEAKMEIQHLKSEQASLELVLDEKDSELLSARKKLEEVSEEVADLKMLLNGKENQLIQATTLLQEKDEHVGIIQNELNDTKQKFLDAETVVGRIVELTNKLVMSMKDEDYGALSLSDDPAQELFQLPWEEVSDDFRLQKRQLETELELTKESLRRKEMDVLTAQRSLAIKDEELKLVIGRLDAKEREIEMMKEEMERDANDLRKLYALAQQRVGEKSVGDVAIEKLQIEAAQLEVEAATSALDKLAEMSRELLNKATMSIEAGTDTGIFPVDSFDAWTSIAENNECFTKVKSQVLRLSALTEELVKEAGIAG</sequence>
<feature type="coiled-coil region" evidence="2">
    <location>
        <begin position="211"/>
        <end position="413"/>
    </location>
</feature>
<gene>
    <name evidence="3" type="ORF">L484_004505</name>
</gene>
<protein>
    <submittedName>
        <fullName evidence="3">Uncharacterized protein</fullName>
    </submittedName>
</protein>
<dbReference type="PANTHER" id="PTHR23160">
    <property type="entry name" value="SYNAPTONEMAL COMPLEX PROTEIN-RELATED"/>
    <property type="match status" value="1"/>
</dbReference>
<organism evidence="3 4">
    <name type="scientific">Morus notabilis</name>
    <dbReference type="NCBI Taxonomy" id="981085"/>
    <lineage>
        <taxon>Eukaryota</taxon>
        <taxon>Viridiplantae</taxon>
        <taxon>Streptophyta</taxon>
        <taxon>Embryophyta</taxon>
        <taxon>Tracheophyta</taxon>
        <taxon>Spermatophyta</taxon>
        <taxon>Magnoliopsida</taxon>
        <taxon>eudicotyledons</taxon>
        <taxon>Gunneridae</taxon>
        <taxon>Pentapetalae</taxon>
        <taxon>rosids</taxon>
        <taxon>fabids</taxon>
        <taxon>Rosales</taxon>
        <taxon>Moraceae</taxon>
        <taxon>Moreae</taxon>
        <taxon>Morus</taxon>
    </lineage>
</organism>